<gene>
    <name evidence="2" type="ORF">FOF46_08685</name>
</gene>
<sequence>MNNLISTEFSTQEVDQIKQSISTIEKIISSKVINLTSEERQLYGKLGDKTENWVKKVGEYMEQKPELVPFYLDKKEFDKDVKAREDIIPILRRITSVYESLDDTSKLLSTDIYNAAIAYYRNIKLISQQNVAGTTNIYKDLSSQFPGRSSTVLEENKESDANNDQ</sequence>
<evidence type="ECO:0000256" key="1">
    <source>
        <dbReference type="SAM" id="MobiDB-lite"/>
    </source>
</evidence>
<proteinExistence type="predicted"/>
<feature type="compositionally biased region" description="Basic and acidic residues" evidence="1">
    <location>
        <begin position="154"/>
        <end position="165"/>
    </location>
</feature>
<name>A0A554VM69_9FLAO</name>
<comment type="caution">
    <text evidence="2">The sequence shown here is derived from an EMBL/GenBank/DDBJ whole genome shotgun (WGS) entry which is preliminary data.</text>
</comment>
<evidence type="ECO:0000313" key="3">
    <source>
        <dbReference type="Proteomes" id="UP000318833"/>
    </source>
</evidence>
<protein>
    <submittedName>
        <fullName evidence="2">Uncharacterized protein</fullName>
    </submittedName>
</protein>
<accession>A0A554VM69</accession>
<dbReference type="RefSeq" id="WP_143916178.1">
    <property type="nucleotide sequence ID" value="NZ_CANMIK010000002.1"/>
</dbReference>
<dbReference type="OrthoDB" id="5952844at2"/>
<evidence type="ECO:0000313" key="2">
    <source>
        <dbReference type="EMBL" id="TSE09323.1"/>
    </source>
</evidence>
<dbReference type="AlphaFoldDB" id="A0A554VM69"/>
<feature type="region of interest" description="Disordered" evidence="1">
    <location>
        <begin position="145"/>
        <end position="165"/>
    </location>
</feature>
<reference evidence="2 3" key="1">
    <citation type="submission" date="2019-07" db="EMBL/GenBank/DDBJ databases">
        <title>The draft genome sequence of Aquimarina algiphila M91.</title>
        <authorList>
            <person name="Meng X."/>
        </authorList>
    </citation>
    <scope>NUCLEOTIDE SEQUENCE [LARGE SCALE GENOMIC DNA]</scope>
    <source>
        <strain evidence="2 3">M91</strain>
    </source>
</reference>
<dbReference type="EMBL" id="VLNR01000014">
    <property type="protein sequence ID" value="TSE09323.1"/>
    <property type="molecule type" value="Genomic_DNA"/>
</dbReference>
<dbReference type="Proteomes" id="UP000318833">
    <property type="component" value="Unassembled WGS sequence"/>
</dbReference>
<organism evidence="2 3">
    <name type="scientific">Aquimarina algiphila</name>
    <dbReference type="NCBI Taxonomy" id="2047982"/>
    <lineage>
        <taxon>Bacteria</taxon>
        <taxon>Pseudomonadati</taxon>
        <taxon>Bacteroidota</taxon>
        <taxon>Flavobacteriia</taxon>
        <taxon>Flavobacteriales</taxon>
        <taxon>Flavobacteriaceae</taxon>
        <taxon>Aquimarina</taxon>
    </lineage>
</organism>
<keyword evidence="3" id="KW-1185">Reference proteome</keyword>